<evidence type="ECO:0000256" key="4">
    <source>
        <dbReference type="ARBA" id="ARBA00023065"/>
    </source>
</evidence>
<evidence type="ECO:0000313" key="8">
    <source>
        <dbReference type="EMBL" id="TMQ53435.1"/>
    </source>
</evidence>
<comment type="similarity">
    <text evidence="7">Belongs to the ATPase delta chain family.</text>
</comment>
<dbReference type="GO" id="GO:0045259">
    <property type="term" value="C:proton-transporting ATP synthase complex"/>
    <property type="evidence" value="ECO:0007669"/>
    <property type="project" value="UniProtKB-KW"/>
</dbReference>
<keyword evidence="2 7" id="KW-0813">Transport</keyword>
<dbReference type="PANTHER" id="PTHR11910">
    <property type="entry name" value="ATP SYNTHASE DELTA CHAIN"/>
    <property type="match status" value="1"/>
</dbReference>
<dbReference type="GO" id="GO:0046933">
    <property type="term" value="F:proton-transporting ATP synthase activity, rotational mechanism"/>
    <property type="evidence" value="ECO:0007669"/>
    <property type="project" value="UniProtKB-UniRule"/>
</dbReference>
<sequence length="181" mass="20569">MISAVLARRYARALLGLSQRLGDLKETHQDLQGVAGIFESDPRVRRFFEAPNIARTEKEAFLARRWKPKLNRNVYGLLVLLLRRRRFDHLVAIGAEFHKLAEEAQGITRAVVRTAVAISDRQADALTRALNKRTGRKVTLTREVDPALLGGAVLSLDHKVIDGTFATQLWRIRRQLREARV</sequence>
<keyword evidence="6 7" id="KW-0066">ATP synthesis</keyword>
<proteinExistence type="inferred from homology"/>
<dbReference type="Proteomes" id="UP000317366">
    <property type="component" value="Unassembled WGS sequence"/>
</dbReference>
<keyword evidence="7" id="KW-1003">Cell membrane</keyword>
<name>A0A538SPZ8_UNCEI</name>
<evidence type="ECO:0000313" key="10">
    <source>
        <dbReference type="Proteomes" id="UP000317366"/>
    </source>
</evidence>
<evidence type="ECO:0000256" key="6">
    <source>
        <dbReference type="ARBA" id="ARBA00023310"/>
    </source>
</evidence>
<comment type="function">
    <text evidence="7">This protein is part of the stalk that links CF(0) to CF(1). It either transmits conformational changes from CF(0) to CF(1) or is implicated in proton conduction.</text>
</comment>
<evidence type="ECO:0000256" key="7">
    <source>
        <dbReference type="HAMAP-Rule" id="MF_01416"/>
    </source>
</evidence>
<dbReference type="HAMAP" id="MF_01416">
    <property type="entry name" value="ATP_synth_delta_bact"/>
    <property type="match status" value="1"/>
</dbReference>
<evidence type="ECO:0000313" key="9">
    <source>
        <dbReference type="EMBL" id="TMQ62172.1"/>
    </source>
</evidence>
<dbReference type="GO" id="GO:0005886">
    <property type="term" value="C:plasma membrane"/>
    <property type="evidence" value="ECO:0007669"/>
    <property type="project" value="UniProtKB-SubCell"/>
</dbReference>
<organism evidence="8 11">
    <name type="scientific">Eiseniibacteriota bacterium</name>
    <dbReference type="NCBI Taxonomy" id="2212470"/>
    <lineage>
        <taxon>Bacteria</taxon>
        <taxon>Candidatus Eiseniibacteriota</taxon>
    </lineage>
</organism>
<protein>
    <recommendedName>
        <fullName evidence="7">ATP synthase subunit delta</fullName>
    </recommendedName>
    <alternativeName>
        <fullName evidence="7">ATP synthase F(1) sector subunit delta</fullName>
    </alternativeName>
    <alternativeName>
        <fullName evidence="7">F-type ATPase subunit delta</fullName>
        <shortName evidence="7">F-ATPase subunit delta</shortName>
    </alternativeName>
</protein>
<dbReference type="PRINTS" id="PR00125">
    <property type="entry name" value="ATPASEDELTA"/>
</dbReference>
<dbReference type="InterPro" id="IPR026015">
    <property type="entry name" value="ATP_synth_OSCP/delta_N_sf"/>
</dbReference>
<dbReference type="EMBL" id="VBOX01000085">
    <property type="protein sequence ID" value="TMQ62172.1"/>
    <property type="molecule type" value="Genomic_DNA"/>
</dbReference>
<keyword evidence="7" id="KW-0139">CF(1)</keyword>
<evidence type="ECO:0000256" key="2">
    <source>
        <dbReference type="ARBA" id="ARBA00022448"/>
    </source>
</evidence>
<dbReference type="Pfam" id="PF00213">
    <property type="entry name" value="OSCP"/>
    <property type="match status" value="1"/>
</dbReference>
<comment type="function">
    <text evidence="7">F(1)F(0) ATP synthase produces ATP from ADP in the presence of a proton or sodium gradient. F-type ATPases consist of two structural domains, F(1) containing the extramembraneous catalytic core and F(0) containing the membrane proton channel, linked together by a central stalk and a peripheral stalk. During catalysis, ATP synthesis in the catalytic domain of F(1) is coupled via a rotary mechanism of the central stalk subunits to proton translocation.</text>
</comment>
<comment type="caution">
    <text evidence="8">The sequence shown here is derived from an EMBL/GenBank/DDBJ whole genome shotgun (WGS) entry which is preliminary data.</text>
</comment>
<reference evidence="10 11" key="1">
    <citation type="journal article" date="2019" name="Nat. Microbiol.">
        <title>Mediterranean grassland soil C-N compound turnover is dependent on rainfall and depth, and is mediated by genomically divergent microorganisms.</title>
        <authorList>
            <person name="Diamond S."/>
            <person name="Andeer P.F."/>
            <person name="Li Z."/>
            <person name="Crits-Christoph A."/>
            <person name="Burstein D."/>
            <person name="Anantharaman K."/>
            <person name="Lane K.R."/>
            <person name="Thomas B.C."/>
            <person name="Pan C."/>
            <person name="Northen T.R."/>
            <person name="Banfield J.F."/>
        </authorList>
    </citation>
    <scope>NUCLEOTIDE SEQUENCE [LARGE SCALE GENOMIC DNA]</scope>
    <source>
        <strain evidence="8">WS_4</strain>
        <strain evidence="9">WS_7</strain>
    </source>
</reference>
<dbReference type="SUPFAM" id="SSF47928">
    <property type="entry name" value="N-terminal domain of the delta subunit of the F1F0-ATP synthase"/>
    <property type="match status" value="1"/>
</dbReference>
<comment type="subcellular location">
    <subcellularLocation>
        <location evidence="7">Cell membrane</location>
        <topology evidence="7">Peripheral membrane protein</topology>
    </subcellularLocation>
    <subcellularLocation>
        <location evidence="1">Membrane</location>
    </subcellularLocation>
</comment>
<evidence type="ECO:0000313" key="11">
    <source>
        <dbReference type="Proteomes" id="UP000319829"/>
    </source>
</evidence>
<keyword evidence="5 7" id="KW-0472">Membrane</keyword>
<accession>A0A538SPZ8</accession>
<keyword evidence="4 7" id="KW-0406">Ion transport</keyword>
<evidence type="ECO:0000256" key="5">
    <source>
        <dbReference type="ARBA" id="ARBA00023136"/>
    </source>
</evidence>
<gene>
    <name evidence="7 8" type="primary">atpH</name>
    <name evidence="8" type="ORF">E6K74_09525</name>
    <name evidence="9" type="ORF">E6K77_08315</name>
</gene>
<dbReference type="AlphaFoldDB" id="A0A538SPZ8"/>
<keyword evidence="3 7" id="KW-0375">Hydrogen ion transport</keyword>
<dbReference type="NCBIfam" id="TIGR01145">
    <property type="entry name" value="ATP_synt_delta"/>
    <property type="match status" value="1"/>
</dbReference>
<evidence type="ECO:0000256" key="3">
    <source>
        <dbReference type="ARBA" id="ARBA00022781"/>
    </source>
</evidence>
<dbReference type="Proteomes" id="UP000319829">
    <property type="component" value="Unassembled WGS sequence"/>
</dbReference>
<dbReference type="EMBL" id="VBOU01000086">
    <property type="protein sequence ID" value="TMQ53435.1"/>
    <property type="molecule type" value="Genomic_DNA"/>
</dbReference>
<evidence type="ECO:0000256" key="1">
    <source>
        <dbReference type="ARBA" id="ARBA00004370"/>
    </source>
</evidence>
<dbReference type="Gene3D" id="1.10.520.20">
    <property type="entry name" value="N-terminal domain of the delta subunit of the F1F0-ATP synthase"/>
    <property type="match status" value="1"/>
</dbReference>
<dbReference type="InterPro" id="IPR000711">
    <property type="entry name" value="ATPase_OSCP/dsu"/>
</dbReference>